<organism evidence="2 3">
    <name type="scientific">Ceratitis capitata</name>
    <name type="common">Mediterranean fruit fly</name>
    <name type="synonym">Tephritis capitata</name>
    <dbReference type="NCBI Taxonomy" id="7213"/>
    <lineage>
        <taxon>Eukaryota</taxon>
        <taxon>Metazoa</taxon>
        <taxon>Ecdysozoa</taxon>
        <taxon>Arthropoda</taxon>
        <taxon>Hexapoda</taxon>
        <taxon>Insecta</taxon>
        <taxon>Pterygota</taxon>
        <taxon>Neoptera</taxon>
        <taxon>Endopterygota</taxon>
        <taxon>Diptera</taxon>
        <taxon>Brachycera</taxon>
        <taxon>Muscomorpha</taxon>
        <taxon>Tephritoidea</taxon>
        <taxon>Tephritidae</taxon>
        <taxon>Ceratitis</taxon>
        <taxon>Ceratitis</taxon>
    </lineage>
</organism>
<reference evidence="2" key="1">
    <citation type="submission" date="2020-11" db="EMBL/GenBank/DDBJ databases">
        <authorList>
            <person name="Whitehead M."/>
        </authorList>
    </citation>
    <scope>NUCLEOTIDE SEQUENCE</scope>
    <source>
        <strain evidence="2">EGII</strain>
    </source>
</reference>
<gene>
    <name evidence="2" type="ORF">CCAP1982_LOCUS10585</name>
</gene>
<evidence type="ECO:0000313" key="2">
    <source>
        <dbReference type="EMBL" id="CAD7002097.1"/>
    </source>
</evidence>
<evidence type="ECO:0000313" key="3">
    <source>
        <dbReference type="Proteomes" id="UP000606786"/>
    </source>
</evidence>
<dbReference type="EMBL" id="CAJHJT010000023">
    <property type="protein sequence ID" value="CAD7002097.1"/>
    <property type="molecule type" value="Genomic_DNA"/>
</dbReference>
<dbReference type="Proteomes" id="UP000606786">
    <property type="component" value="Unassembled WGS sequence"/>
</dbReference>
<dbReference type="AlphaFoldDB" id="A0A811UWL8"/>
<comment type="caution">
    <text evidence="2">The sequence shown here is derived from an EMBL/GenBank/DDBJ whole genome shotgun (WGS) entry which is preliminary data.</text>
</comment>
<protein>
    <submittedName>
        <fullName evidence="2">(Mediterranean fruit fly) hypothetical protein</fullName>
    </submittedName>
</protein>
<proteinExistence type="predicted"/>
<name>A0A811UWL8_CERCA</name>
<accession>A0A811UWL8</accession>
<sequence length="95" mass="10349">MYWITNEQASSNRAAMEDLRSTVTNLTGAVKAILEKKNSLKRRVVRLDTISAAVTMSPGARSGDTANTEEIPLQAPANEADLKDISRLSDCVKEL</sequence>
<feature type="region of interest" description="Disordered" evidence="1">
    <location>
        <begin position="57"/>
        <end position="78"/>
    </location>
</feature>
<evidence type="ECO:0000256" key="1">
    <source>
        <dbReference type="SAM" id="MobiDB-lite"/>
    </source>
</evidence>
<keyword evidence="3" id="KW-1185">Reference proteome</keyword>